<dbReference type="AlphaFoldDB" id="A0A645AI70"/>
<comment type="caution">
    <text evidence="1">The sequence shown here is derived from an EMBL/GenBank/DDBJ whole genome shotgun (WGS) entry which is preliminary data.</text>
</comment>
<accession>A0A645AI70</accession>
<protein>
    <submittedName>
        <fullName evidence="1">Uncharacterized protein</fullName>
    </submittedName>
</protein>
<sequence length="119" mass="12818">MPASVAAFGAQHLRGMVEHFFKGRARHAGLHRDGLVGLVKAHHLVHVHAHINGHAAFDGFHAAGNGGAAAKYVHGDAFFITVGHQRFDLFLVARGHHHVGNILHNVFAQTQRIDHAAAV</sequence>
<reference evidence="1" key="1">
    <citation type="submission" date="2019-08" db="EMBL/GenBank/DDBJ databases">
        <authorList>
            <person name="Kucharzyk K."/>
            <person name="Murdoch R.W."/>
            <person name="Higgins S."/>
            <person name="Loffler F."/>
        </authorList>
    </citation>
    <scope>NUCLEOTIDE SEQUENCE</scope>
</reference>
<evidence type="ECO:0000313" key="1">
    <source>
        <dbReference type="EMBL" id="MPM52869.1"/>
    </source>
</evidence>
<organism evidence="1">
    <name type="scientific">bioreactor metagenome</name>
    <dbReference type="NCBI Taxonomy" id="1076179"/>
    <lineage>
        <taxon>unclassified sequences</taxon>
        <taxon>metagenomes</taxon>
        <taxon>ecological metagenomes</taxon>
    </lineage>
</organism>
<dbReference type="EMBL" id="VSSQ01014067">
    <property type="protein sequence ID" value="MPM52869.1"/>
    <property type="molecule type" value="Genomic_DNA"/>
</dbReference>
<gene>
    <name evidence="1" type="ORF">SDC9_99633</name>
</gene>
<proteinExistence type="predicted"/>
<name>A0A645AI70_9ZZZZ</name>